<sequence length="91" mass="9972">MGTRATVVAVNVPFARMIDEAELARALVAARPGSVWADHAERFLSELEADEILRFCDAHGVSKTALKATYAAFDADLKLGNRDLEEWLAEP</sequence>
<dbReference type="AlphaFoldDB" id="A0A418WTH6"/>
<reference evidence="1 2" key="1">
    <citation type="submission" date="2018-09" db="EMBL/GenBank/DDBJ databases">
        <authorList>
            <person name="Zhu H."/>
        </authorList>
    </citation>
    <scope>NUCLEOTIDE SEQUENCE [LARGE SCALE GENOMIC DNA]</scope>
    <source>
        <strain evidence="1 2">K1W22B-8</strain>
    </source>
</reference>
<organism evidence="1 2">
    <name type="scientific">Oleomonas cavernae</name>
    <dbReference type="NCBI Taxonomy" id="2320859"/>
    <lineage>
        <taxon>Bacteria</taxon>
        <taxon>Pseudomonadati</taxon>
        <taxon>Pseudomonadota</taxon>
        <taxon>Alphaproteobacteria</taxon>
        <taxon>Acetobacterales</taxon>
        <taxon>Acetobacteraceae</taxon>
        <taxon>Oleomonas</taxon>
    </lineage>
</organism>
<protein>
    <submittedName>
        <fullName evidence="1">Uncharacterized protein</fullName>
    </submittedName>
</protein>
<comment type="caution">
    <text evidence="1">The sequence shown here is derived from an EMBL/GenBank/DDBJ whole genome shotgun (WGS) entry which is preliminary data.</text>
</comment>
<evidence type="ECO:0000313" key="2">
    <source>
        <dbReference type="Proteomes" id="UP000284605"/>
    </source>
</evidence>
<name>A0A418WTH6_9PROT</name>
<evidence type="ECO:0000313" key="1">
    <source>
        <dbReference type="EMBL" id="RJF94469.1"/>
    </source>
</evidence>
<keyword evidence="2" id="KW-1185">Reference proteome</keyword>
<gene>
    <name evidence="1" type="ORF">D3874_01115</name>
</gene>
<dbReference type="Proteomes" id="UP000284605">
    <property type="component" value="Unassembled WGS sequence"/>
</dbReference>
<dbReference type="RefSeq" id="WP_119775556.1">
    <property type="nucleotide sequence ID" value="NZ_QYUK01000008.1"/>
</dbReference>
<proteinExistence type="predicted"/>
<dbReference type="EMBL" id="QYUK01000008">
    <property type="protein sequence ID" value="RJF94469.1"/>
    <property type="molecule type" value="Genomic_DNA"/>
</dbReference>
<accession>A0A418WTH6</accession>